<feature type="short sequence motif" description="Meso-diaminopimelate recognition motif" evidence="7">
    <location>
        <begin position="415"/>
        <end position="418"/>
    </location>
</feature>
<protein>
    <recommendedName>
        <fullName evidence="7">UDP-N-acetylmuramoyl-L-alanyl-D-glutamate--2,6-diaminopimelate ligase</fullName>
        <ecNumber evidence="7">6.3.2.13</ecNumber>
    </recommendedName>
    <alternativeName>
        <fullName evidence="7">Meso-A2pm-adding enzyme</fullName>
    </alternativeName>
    <alternativeName>
        <fullName evidence="7">Meso-diaminopimelate-adding enzyme</fullName>
    </alternativeName>
    <alternativeName>
        <fullName evidence="7">UDP-MurNAc-L-Ala-D-Glu:meso-diaminopimelate ligase</fullName>
    </alternativeName>
    <alternativeName>
        <fullName evidence="7">UDP-MurNAc-tripeptide synthetase</fullName>
    </alternativeName>
    <alternativeName>
        <fullName evidence="7">UDP-N-acetylmuramyl-tripeptide synthetase</fullName>
    </alternativeName>
</protein>
<feature type="binding site" evidence="7">
    <location>
        <begin position="45"/>
        <end position="47"/>
    </location>
    <ligand>
        <name>UDP-N-acetyl-alpha-D-muramoyl-L-alanyl-D-glutamate</name>
        <dbReference type="ChEBI" id="CHEBI:83900"/>
    </ligand>
</feature>
<evidence type="ECO:0000259" key="11">
    <source>
        <dbReference type="Pfam" id="PF08245"/>
    </source>
</evidence>
<feature type="binding site" evidence="7">
    <location>
        <position position="30"/>
    </location>
    <ligand>
        <name>UDP-N-acetyl-alpha-D-muramoyl-L-alanyl-D-glutamate</name>
        <dbReference type="ChEBI" id="CHEBI:83900"/>
    </ligand>
</feature>
<comment type="function">
    <text evidence="7">Catalyzes the addition of meso-diaminopimelic acid to the nucleotide precursor UDP-N-acetylmuramoyl-L-alanyl-D-glutamate (UMAG) in the biosynthesis of bacterial cell-wall peptidoglycan.</text>
</comment>
<evidence type="ECO:0000256" key="8">
    <source>
        <dbReference type="RuleBase" id="RU004135"/>
    </source>
</evidence>
<feature type="binding site" evidence="7">
    <location>
        <position position="391"/>
    </location>
    <ligand>
        <name>meso-2,6-diaminopimelate</name>
        <dbReference type="ChEBI" id="CHEBI:57791"/>
    </ligand>
</feature>
<name>A0A0K2BLJ6_9GAMM</name>
<dbReference type="InterPro" id="IPR013221">
    <property type="entry name" value="Mur_ligase_cen"/>
</dbReference>
<keyword evidence="3 7" id="KW-0133">Cell shape</keyword>
<feature type="domain" description="Mur ligase N-terminal catalytic" evidence="9">
    <location>
        <begin position="23"/>
        <end position="103"/>
    </location>
</feature>
<feature type="domain" description="Mur ligase central" evidence="11">
    <location>
        <begin position="115"/>
        <end position="319"/>
    </location>
</feature>
<dbReference type="InterPro" id="IPR036565">
    <property type="entry name" value="Mur-like_cat_sf"/>
</dbReference>
<dbReference type="OrthoDB" id="9800958at2"/>
<dbReference type="Gene3D" id="3.40.1390.10">
    <property type="entry name" value="MurE/MurF, N-terminal domain"/>
    <property type="match status" value="1"/>
</dbReference>
<dbReference type="InterPro" id="IPR035911">
    <property type="entry name" value="MurE/MurF_N"/>
</dbReference>
<keyword evidence="7" id="KW-0963">Cytoplasm</keyword>
<proteinExistence type="inferred from homology"/>
<dbReference type="InterPro" id="IPR000713">
    <property type="entry name" value="Mur_ligase_N"/>
</dbReference>
<evidence type="ECO:0000313" key="13">
    <source>
        <dbReference type="Proteomes" id="UP000056466"/>
    </source>
</evidence>
<keyword evidence="4 7" id="KW-0573">Peptidoglycan synthesis</keyword>
<keyword evidence="13" id="KW-1185">Reference proteome</keyword>
<evidence type="ECO:0000259" key="10">
    <source>
        <dbReference type="Pfam" id="PF02875"/>
    </source>
</evidence>
<feature type="binding site" evidence="7">
    <location>
        <begin position="159"/>
        <end position="160"/>
    </location>
    <ligand>
        <name>UDP-N-acetyl-alpha-D-muramoyl-L-alanyl-D-glutamate</name>
        <dbReference type="ChEBI" id="CHEBI:83900"/>
    </ligand>
</feature>
<keyword evidence="7" id="KW-0067">ATP-binding</keyword>
<dbReference type="PANTHER" id="PTHR23135">
    <property type="entry name" value="MUR LIGASE FAMILY MEMBER"/>
    <property type="match status" value="1"/>
</dbReference>
<evidence type="ECO:0000256" key="3">
    <source>
        <dbReference type="ARBA" id="ARBA00022960"/>
    </source>
</evidence>
<dbReference type="NCBIfam" id="TIGR01085">
    <property type="entry name" value="murE"/>
    <property type="match status" value="1"/>
</dbReference>
<evidence type="ECO:0000259" key="9">
    <source>
        <dbReference type="Pfam" id="PF01225"/>
    </source>
</evidence>
<evidence type="ECO:0000256" key="6">
    <source>
        <dbReference type="ARBA" id="ARBA00023316"/>
    </source>
</evidence>
<dbReference type="UniPathway" id="UPA00219"/>
<evidence type="ECO:0000256" key="1">
    <source>
        <dbReference type="ARBA" id="ARBA00005898"/>
    </source>
</evidence>
<dbReference type="GO" id="GO:0071555">
    <property type="term" value="P:cell wall organization"/>
    <property type="evidence" value="ECO:0007669"/>
    <property type="project" value="UniProtKB-KW"/>
</dbReference>
<dbReference type="NCBIfam" id="NF001123">
    <property type="entry name" value="PRK00139.1-1"/>
    <property type="match status" value="1"/>
</dbReference>
<comment type="caution">
    <text evidence="7">Lacks conserved residue(s) required for the propagation of feature annotation.</text>
</comment>
<dbReference type="InterPro" id="IPR005761">
    <property type="entry name" value="UDP-N-AcMur-Glu-dNH2Pim_ligase"/>
</dbReference>
<dbReference type="InterPro" id="IPR036615">
    <property type="entry name" value="Mur_ligase_C_dom_sf"/>
</dbReference>
<comment type="similarity">
    <text evidence="1 7">Belongs to the MurCDEF family. MurE subfamily.</text>
</comment>
<feature type="domain" description="Mur ligase C-terminal" evidence="10">
    <location>
        <begin position="342"/>
        <end position="468"/>
    </location>
</feature>
<dbReference type="AlphaFoldDB" id="A0A0K2BLJ6"/>
<dbReference type="GO" id="GO:0008360">
    <property type="term" value="P:regulation of cell shape"/>
    <property type="evidence" value="ECO:0007669"/>
    <property type="project" value="UniProtKB-KW"/>
</dbReference>
<dbReference type="GO" id="GO:0005524">
    <property type="term" value="F:ATP binding"/>
    <property type="evidence" value="ECO:0007669"/>
    <property type="project" value="UniProtKB-UniRule"/>
</dbReference>
<dbReference type="SUPFAM" id="SSF53244">
    <property type="entry name" value="MurD-like peptide ligases, peptide-binding domain"/>
    <property type="match status" value="1"/>
</dbReference>
<dbReference type="SUPFAM" id="SSF53623">
    <property type="entry name" value="MurD-like peptide ligases, catalytic domain"/>
    <property type="match status" value="1"/>
</dbReference>
<dbReference type="HAMAP" id="MF_00208">
    <property type="entry name" value="MurE"/>
    <property type="match status" value="1"/>
</dbReference>
<evidence type="ECO:0000313" key="12">
    <source>
        <dbReference type="EMBL" id="AKZ66054.1"/>
    </source>
</evidence>
<dbReference type="GO" id="GO:0051301">
    <property type="term" value="P:cell division"/>
    <property type="evidence" value="ECO:0007669"/>
    <property type="project" value="UniProtKB-KW"/>
</dbReference>
<feature type="binding site" evidence="7">
    <location>
        <position position="158"/>
    </location>
    <ligand>
        <name>UDP-N-acetyl-alpha-D-muramoyl-L-alanyl-D-glutamate</name>
        <dbReference type="ChEBI" id="CHEBI:83900"/>
    </ligand>
</feature>
<feature type="binding site" evidence="7">
    <location>
        <begin position="117"/>
        <end position="123"/>
    </location>
    <ligand>
        <name>ATP</name>
        <dbReference type="ChEBI" id="CHEBI:30616"/>
    </ligand>
</feature>
<feature type="binding site" evidence="7">
    <location>
        <position position="470"/>
    </location>
    <ligand>
        <name>meso-2,6-diaminopimelate</name>
        <dbReference type="ChEBI" id="CHEBI:57791"/>
    </ligand>
</feature>
<feature type="modified residue" description="N6-carboxylysine" evidence="7">
    <location>
        <position position="226"/>
    </location>
</feature>
<dbReference type="Pfam" id="PF08245">
    <property type="entry name" value="Mur_ligase_M"/>
    <property type="match status" value="1"/>
</dbReference>
<accession>A0A0K2BLJ6</accession>
<dbReference type="KEGG" id="bcig:AB162_471"/>
<dbReference type="GO" id="GO:0008765">
    <property type="term" value="F:UDP-N-acetylmuramoylalanyl-D-glutamate-2,6-diaminopimelate ligase activity"/>
    <property type="evidence" value="ECO:0007669"/>
    <property type="project" value="UniProtKB-UniRule"/>
</dbReference>
<dbReference type="GO" id="GO:0005737">
    <property type="term" value="C:cytoplasm"/>
    <property type="evidence" value="ECO:0007669"/>
    <property type="project" value="UniProtKB-SubCell"/>
</dbReference>
<dbReference type="SUPFAM" id="SSF63418">
    <property type="entry name" value="MurE/MurF N-terminal domain"/>
    <property type="match status" value="1"/>
</dbReference>
<dbReference type="Gene3D" id="3.90.190.20">
    <property type="entry name" value="Mur ligase, C-terminal domain"/>
    <property type="match status" value="1"/>
</dbReference>
<dbReference type="PANTHER" id="PTHR23135:SF4">
    <property type="entry name" value="UDP-N-ACETYLMURAMOYL-L-ALANYL-D-GLUTAMATE--2,6-DIAMINOPIMELATE LIGASE MURE HOMOLOG, CHLOROPLASTIC"/>
    <property type="match status" value="1"/>
</dbReference>
<keyword evidence="2 7" id="KW-0132">Cell division</keyword>
<keyword evidence="7" id="KW-0547">Nucleotide-binding</keyword>
<dbReference type="Proteomes" id="UP000056466">
    <property type="component" value="Chromosome"/>
</dbReference>
<keyword evidence="7" id="KW-0460">Magnesium</keyword>
<dbReference type="RefSeq" id="WP_053097139.1">
    <property type="nucleotide sequence ID" value="NZ_CP011787.1"/>
</dbReference>
<dbReference type="PATRIC" id="fig|186490.8.peg.442"/>
<comment type="subcellular location">
    <subcellularLocation>
        <location evidence="7 8">Cytoplasm</location>
    </subcellularLocation>
</comment>
<organism evidence="12 13">
    <name type="scientific">Candidatus Palibaumannia cicadellinicola</name>
    <dbReference type="NCBI Taxonomy" id="186490"/>
    <lineage>
        <taxon>Bacteria</taxon>
        <taxon>Pseudomonadati</taxon>
        <taxon>Pseudomonadota</taxon>
        <taxon>Gammaproteobacteria</taxon>
        <taxon>Candidatus Palibaumannia</taxon>
    </lineage>
</organism>
<dbReference type="Pfam" id="PF01225">
    <property type="entry name" value="Mur_ligase"/>
    <property type="match status" value="1"/>
</dbReference>
<dbReference type="Pfam" id="PF02875">
    <property type="entry name" value="Mur_ligase_C"/>
    <property type="match status" value="1"/>
</dbReference>
<keyword evidence="7 12" id="KW-0436">Ligase</keyword>
<dbReference type="GO" id="GO:0000287">
    <property type="term" value="F:magnesium ion binding"/>
    <property type="evidence" value="ECO:0007669"/>
    <property type="project" value="UniProtKB-UniRule"/>
</dbReference>
<evidence type="ECO:0000256" key="2">
    <source>
        <dbReference type="ARBA" id="ARBA00022618"/>
    </source>
</evidence>
<dbReference type="GO" id="GO:0009252">
    <property type="term" value="P:peptidoglycan biosynthetic process"/>
    <property type="evidence" value="ECO:0007669"/>
    <property type="project" value="UniProtKB-UniRule"/>
</dbReference>
<feature type="binding site" evidence="7">
    <location>
        <begin position="415"/>
        <end position="418"/>
    </location>
    <ligand>
        <name>meso-2,6-diaminopimelate</name>
        <dbReference type="ChEBI" id="CHEBI:57791"/>
    </ligand>
</feature>
<gene>
    <name evidence="7 12" type="primary">murE</name>
    <name evidence="12" type="ORF">AB162_471</name>
</gene>
<comment type="pathway">
    <text evidence="7 8">Cell wall biogenesis; peptidoglycan biosynthesis.</text>
</comment>
<keyword evidence="5 7" id="KW-0131">Cell cycle</keyword>
<reference evidence="12 13" key="1">
    <citation type="submission" date="2015-06" db="EMBL/GenBank/DDBJ databases">
        <title>Lineage-specific patterns of genome deterioration in obligate symbionts.</title>
        <authorList>
            <person name="Bennett G.M."/>
            <person name="McCutcheon J.P."/>
            <person name="McDonald B.R."/>
            <person name="Moran N.A."/>
        </authorList>
    </citation>
    <scope>NUCLEOTIDE SEQUENCE [LARGE SCALE GENOMIC DNA]</scope>
    <source>
        <strain evidence="12 13">B-GSS</strain>
    </source>
</reference>
<evidence type="ECO:0000256" key="4">
    <source>
        <dbReference type="ARBA" id="ARBA00022984"/>
    </source>
</evidence>
<feature type="binding site" evidence="7">
    <location>
        <position position="186"/>
    </location>
    <ligand>
        <name>UDP-N-acetyl-alpha-D-muramoyl-L-alanyl-D-glutamate</name>
        <dbReference type="ChEBI" id="CHEBI:83900"/>
    </ligand>
</feature>
<feature type="binding site" evidence="7">
    <location>
        <position position="194"/>
    </location>
    <ligand>
        <name>UDP-N-acetyl-alpha-D-muramoyl-L-alanyl-D-glutamate</name>
        <dbReference type="ChEBI" id="CHEBI:83900"/>
    </ligand>
</feature>
<sequence>MAHITLSELVMPWVQTVTCECVISGMSINSFTAKSGDVFIANIGHKTDGRKYISIAIEKGVAAVIAEAKGQAKHGEIYELKGIPIIYLDNLNQILSALAGRFYQQPSLSLRLIGVTGTNGKTTISHLLANWVHLLGDISAVMGTIGNGLFNNIIYSTNTTSSAIDIQRLLKLFYEQGVNFTSIEVSSHGLVQYRVTDLYFAAAVFSNLSRDHLDYHLNMKSYEKAKWKLFSELKVCKRIINADDLVGYRWLRHLPQAIAVSARGSLPNNWQGDWLCADTVSYNDDSIDILFNSCWGHGLLNSKLIGDFNVSNILLALATLLSLGYSLPALLKTAGQLQSVCGRMEIFSAPNFPKVIVDYAHTPDGLKNVLVAAKRYCHGKLWCVFGCGGDRDKGKRPLMGAIAEKYADNIIITNDNPRLELSKNIIESIQSGLININCAKVISCRYKAIKIAIMQAKIKDLVLIIGKGHENYQIIGNKHFYFSDRVTVSKILGL</sequence>
<feature type="binding site" evidence="7">
    <location>
        <position position="466"/>
    </location>
    <ligand>
        <name>meso-2,6-diaminopimelate</name>
        <dbReference type="ChEBI" id="CHEBI:57791"/>
    </ligand>
</feature>
<dbReference type="Gene3D" id="3.40.1190.10">
    <property type="entry name" value="Mur-like, catalytic domain"/>
    <property type="match status" value="1"/>
</dbReference>
<dbReference type="EC" id="6.3.2.13" evidence="7"/>
<keyword evidence="6 7" id="KW-0961">Cell wall biogenesis/degradation</keyword>
<evidence type="ECO:0000256" key="7">
    <source>
        <dbReference type="HAMAP-Rule" id="MF_00208"/>
    </source>
</evidence>
<comment type="cofactor">
    <cofactor evidence="7">
        <name>Mg(2+)</name>
        <dbReference type="ChEBI" id="CHEBI:18420"/>
    </cofactor>
</comment>
<comment type="catalytic activity">
    <reaction evidence="7">
        <text>UDP-N-acetyl-alpha-D-muramoyl-L-alanyl-D-glutamate + meso-2,6-diaminopimelate + ATP = UDP-N-acetyl-alpha-D-muramoyl-L-alanyl-gamma-D-glutamyl-meso-2,6-diaminopimelate + ADP + phosphate + H(+)</text>
        <dbReference type="Rhea" id="RHEA:23676"/>
        <dbReference type="ChEBI" id="CHEBI:15378"/>
        <dbReference type="ChEBI" id="CHEBI:30616"/>
        <dbReference type="ChEBI" id="CHEBI:43474"/>
        <dbReference type="ChEBI" id="CHEBI:57791"/>
        <dbReference type="ChEBI" id="CHEBI:83900"/>
        <dbReference type="ChEBI" id="CHEBI:83905"/>
        <dbReference type="ChEBI" id="CHEBI:456216"/>
        <dbReference type="EC" id="6.3.2.13"/>
    </reaction>
</comment>
<feature type="binding site" evidence="7">
    <location>
        <position position="192"/>
    </location>
    <ligand>
        <name>UDP-N-acetyl-alpha-D-muramoyl-L-alanyl-D-glutamate</name>
        <dbReference type="ChEBI" id="CHEBI:83900"/>
    </ligand>
</feature>
<comment type="PTM">
    <text evidence="7">Carboxylation is probably crucial for Mg(2+) binding and, consequently, for the gamma-phosphate positioning of ATP.</text>
</comment>
<dbReference type="EMBL" id="CP011787">
    <property type="protein sequence ID" value="AKZ66054.1"/>
    <property type="molecule type" value="Genomic_DNA"/>
</dbReference>
<dbReference type="InterPro" id="IPR004101">
    <property type="entry name" value="Mur_ligase_C"/>
</dbReference>
<dbReference type="NCBIfam" id="NF001126">
    <property type="entry name" value="PRK00139.1-4"/>
    <property type="match status" value="1"/>
</dbReference>
<evidence type="ECO:0000256" key="5">
    <source>
        <dbReference type="ARBA" id="ARBA00023306"/>
    </source>
</evidence>